<proteinExistence type="inferred from homology"/>
<dbReference type="PANTHER" id="PTHR11455:SF9">
    <property type="entry name" value="CRYPTOCHROME CIRCADIAN CLOCK 5 ISOFORM X1"/>
    <property type="match status" value="1"/>
</dbReference>
<dbReference type="PROSITE" id="PS51645">
    <property type="entry name" value="PHR_CRY_ALPHA_BETA"/>
    <property type="match status" value="1"/>
</dbReference>
<dbReference type="GO" id="GO:0071949">
    <property type="term" value="F:FAD binding"/>
    <property type="evidence" value="ECO:0007669"/>
    <property type="project" value="TreeGrafter"/>
</dbReference>
<keyword evidence="6" id="KW-0157">Chromophore</keyword>
<dbReference type="InterPro" id="IPR036155">
    <property type="entry name" value="Crypto/Photolyase_N_sf"/>
</dbReference>
<feature type="binding site" evidence="4">
    <location>
        <position position="275"/>
    </location>
    <ligand>
        <name>FAD</name>
        <dbReference type="ChEBI" id="CHEBI:57692"/>
    </ligand>
</feature>
<dbReference type="GO" id="GO:0003904">
    <property type="term" value="F:deoxyribodipyrimidine photo-lyase activity"/>
    <property type="evidence" value="ECO:0007669"/>
    <property type="project" value="TreeGrafter"/>
</dbReference>
<dbReference type="Proteomes" id="UP000028824">
    <property type="component" value="Unassembled WGS sequence"/>
</dbReference>
<dbReference type="InterPro" id="IPR006050">
    <property type="entry name" value="DNA_photolyase_N"/>
</dbReference>
<feature type="site" description="Electron transfer via tryptophanyl radical" evidence="5">
    <location>
        <position position="385"/>
    </location>
</feature>
<comment type="caution">
    <text evidence="8">The sequence shown here is derived from an EMBL/GenBank/DDBJ whole genome shotgun (WGS) entry which is preliminary data.</text>
</comment>
<evidence type="ECO:0000256" key="3">
    <source>
        <dbReference type="ARBA" id="ARBA00022827"/>
    </source>
</evidence>
<accession>A0A086XQ78</accession>
<feature type="site" description="Electron transfer via tryptophanyl radical" evidence="5">
    <location>
        <position position="309"/>
    </location>
</feature>
<gene>
    <name evidence="8" type="ORF">CG50_13590</name>
</gene>
<feature type="binding site" evidence="4">
    <location>
        <begin position="237"/>
        <end position="241"/>
    </location>
    <ligand>
        <name>FAD</name>
        <dbReference type="ChEBI" id="CHEBI:57692"/>
    </ligand>
</feature>
<evidence type="ECO:0000313" key="8">
    <source>
        <dbReference type="EMBL" id="KFI24178.1"/>
    </source>
</evidence>
<dbReference type="RefSeq" id="WP_036640542.1">
    <property type="nucleotide sequence ID" value="NZ_JFZB01000067.1"/>
</dbReference>
<dbReference type="SUPFAM" id="SSF48173">
    <property type="entry name" value="Cryptochrome/photolyase FAD-binding domain"/>
    <property type="match status" value="1"/>
</dbReference>
<feature type="site" description="Electron transfer via tryptophanyl radical" evidence="5">
    <location>
        <position position="362"/>
    </location>
</feature>
<protein>
    <submittedName>
        <fullName evidence="8">DNA photolyase</fullName>
    </submittedName>
</protein>
<evidence type="ECO:0000256" key="6">
    <source>
        <dbReference type="RuleBase" id="RU004182"/>
    </source>
</evidence>
<dbReference type="PANTHER" id="PTHR11455">
    <property type="entry name" value="CRYPTOCHROME"/>
    <property type="match status" value="1"/>
</dbReference>
<dbReference type="Gene3D" id="1.25.40.80">
    <property type="match status" value="1"/>
</dbReference>
<evidence type="ECO:0000256" key="5">
    <source>
        <dbReference type="PIRSR" id="PIRSR602081-2"/>
    </source>
</evidence>
<dbReference type="EMBL" id="JFZB01000067">
    <property type="protein sequence ID" value="KFI24178.1"/>
    <property type="molecule type" value="Genomic_DNA"/>
</dbReference>
<evidence type="ECO:0000313" key="9">
    <source>
        <dbReference type="Proteomes" id="UP000028824"/>
    </source>
</evidence>
<dbReference type="Gene3D" id="1.10.579.10">
    <property type="entry name" value="DNA Cyclobutane Dipyrimidine Photolyase, subunit A, domain 3"/>
    <property type="match status" value="1"/>
</dbReference>
<feature type="binding site" evidence="4">
    <location>
        <begin position="375"/>
        <end position="377"/>
    </location>
    <ligand>
        <name>FAD</name>
        <dbReference type="ChEBI" id="CHEBI:57692"/>
    </ligand>
</feature>
<organism evidence="8 9">
    <name type="scientific">Paenirhodobacter enshiensis</name>
    <dbReference type="NCBI Taxonomy" id="1105367"/>
    <lineage>
        <taxon>Bacteria</taxon>
        <taxon>Pseudomonadati</taxon>
        <taxon>Pseudomonadota</taxon>
        <taxon>Alphaproteobacteria</taxon>
        <taxon>Rhodobacterales</taxon>
        <taxon>Rhodobacter group</taxon>
        <taxon>Paenirhodobacter</taxon>
    </lineage>
</organism>
<comment type="cofactor">
    <cofactor evidence="1">
        <name>(6R)-5,10-methylene-5,6,7,8-tetrahydrofolate</name>
        <dbReference type="ChEBI" id="CHEBI:15636"/>
    </cofactor>
</comment>
<dbReference type="Pfam" id="PF00875">
    <property type="entry name" value="DNA_photolyase"/>
    <property type="match status" value="1"/>
</dbReference>
<dbReference type="SUPFAM" id="SSF52425">
    <property type="entry name" value="Cryptochrome/photolyase, N-terminal domain"/>
    <property type="match status" value="1"/>
</dbReference>
<dbReference type="eggNOG" id="COG0415">
    <property type="taxonomic scope" value="Bacteria"/>
</dbReference>
<dbReference type="InterPro" id="IPR002081">
    <property type="entry name" value="Cryptochrome/DNA_photolyase_1"/>
</dbReference>
<dbReference type="AlphaFoldDB" id="A0A086XQ78"/>
<evidence type="ECO:0000256" key="1">
    <source>
        <dbReference type="ARBA" id="ARBA00001932"/>
    </source>
</evidence>
<dbReference type="InterPro" id="IPR005101">
    <property type="entry name" value="Cryptochr/Photolyase_FAD-bd"/>
</dbReference>
<comment type="cofactor">
    <cofactor evidence="4">
        <name>FAD</name>
        <dbReference type="ChEBI" id="CHEBI:57692"/>
    </cofactor>
    <text evidence="4">Binds 1 FAD per subunit.</text>
</comment>
<evidence type="ECO:0000256" key="4">
    <source>
        <dbReference type="PIRSR" id="PIRSR602081-1"/>
    </source>
</evidence>
<keyword evidence="2 4" id="KW-0285">Flavoprotein</keyword>
<dbReference type="Gene3D" id="3.40.50.620">
    <property type="entry name" value="HUPs"/>
    <property type="match status" value="1"/>
</dbReference>
<feature type="binding site" evidence="4">
    <location>
        <position position="225"/>
    </location>
    <ligand>
        <name>FAD</name>
        <dbReference type="ChEBI" id="CHEBI:57692"/>
    </ligand>
</feature>
<dbReference type="OrthoDB" id="9772484at2"/>
<dbReference type="STRING" id="1105367.CG50_13590"/>
<dbReference type="GO" id="GO:0009416">
    <property type="term" value="P:response to light stimulus"/>
    <property type="evidence" value="ECO:0007669"/>
    <property type="project" value="TreeGrafter"/>
</dbReference>
<keyword evidence="3 4" id="KW-0274">FAD</keyword>
<keyword evidence="8" id="KW-0456">Lyase</keyword>
<dbReference type="InterPro" id="IPR014729">
    <property type="entry name" value="Rossmann-like_a/b/a_fold"/>
</dbReference>
<name>A0A086XQ78_9RHOB</name>
<reference evidence="8 9" key="1">
    <citation type="submission" date="2014-03" db="EMBL/GenBank/DDBJ databases">
        <title>Genome of Paenirhodobacter enshiensis DW2-9.</title>
        <authorList>
            <person name="Wang D."/>
            <person name="Wang G."/>
        </authorList>
    </citation>
    <scope>NUCLEOTIDE SEQUENCE [LARGE SCALE GENOMIC DNA]</scope>
    <source>
        <strain evidence="8 9">DW2-9</strain>
    </source>
</reference>
<evidence type="ECO:0000256" key="2">
    <source>
        <dbReference type="ARBA" id="ARBA00022630"/>
    </source>
</evidence>
<dbReference type="PRINTS" id="PR00147">
    <property type="entry name" value="DNAPHOTLYASE"/>
</dbReference>
<dbReference type="Pfam" id="PF03441">
    <property type="entry name" value="FAD_binding_7"/>
    <property type="match status" value="1"/>
</dbReference>
<evidence type="ECO:0000259" key="7">
    <source>
        <dbReference type="PROSITE" id="PS51645"/>
    </source>
</evidence>
<dbReference type="GO" id="GO:0003677">
    <property type="term" value="F:DNA binding"/>
    <property type="evidence" value="ECO:0007669"/>
    <property type="project" value="TreeGrafter"/>
</dbReference>
<sequence length="479" mass="52382">MAHPAGLLWLSRDLRLGDNPALLAAIADGPLLPVFLVDRMTRAQGAASRWRLARGLAAFDRALKERTGGRGLCILEGEAEEIFPPLMRRLDLGRLHQSDWPTAAMRSAQGRLRAALAAEGRSLILHPGHLLVHPRAVQSGTGGTYKVFTPFARAVERTGPESPAPDAPLRIVAFADPPAGIAPAALDLAPDMRRGRAALERFALPAGETAALARLDAFLDSAASYSENRDRPDIAATSNLSEHLALGEIGPRALWARARMHARLAPAQAAGIGKFLSEVIWREFAWHLLIAFPQMAEACWRPEWEAFPWRKDGPGLEGWKRASTGVALVDAGLREMWVTGRMHNRVRMVVASWLTKHLLTDWRAGLAHFADCLTDWDPAANAMNWQWVAGCGPDAAPYFRIFNPERQAEQFDPEGRYRRRWLAGFAGNPGPEAQAWHDSIPLSWTVPACWRPGPAAALSTGRAAALASLAAFRSQTPED</sequence>
<dbReference type="InterPro" id="IPR036134">
    <property type="entry name" value="Crypto/Photolyase_FAD-like_sf"/>
</dbReference>
<comment type="similarity">
    <text evidence="6">Belongs to the DNA photolyase family.</text>
</comment>
<feature type="domain" description="Photolyase/cryptochrome alpha/beta" evidence="7">
    <location>
        <begin position="4"/>
        <end position="131"/>
    </location>
</feature>
<keyword evidence="9" id="KW-1185">Reference proteome</keyword>